<sequence>MPSHRGIDVGCLATRSVTTHHSMGPPPQLGQRKASGGGEELAEKEGTLLSLRVLGFVSLLLSSSSVVAAEAQIRKDAFDPPSPGRTHQDGLRPRAVQACMPFRSRLIFDLDASFFPAMTKIVGTLGPRSRSVEVISACLKAGMSGAPHVIF</sequence>
<dbReference type="Proteomes" id="UP000287651">
    <property type="component" value="Unassembled WGS sequence"/>
</dbReference>
<gene>
    <name evidence="2" type="ORF">B296_00015081</name>
</gene>
<comment type="caution">
    <text evidence="2">The sequence shown here is derived from an EMBL/GenBank/DDBJ whole genome shotgun (WGS) entry which is preliminary data.</text>
</comment>
<dbReference type="EMBL" id="AMZH03005342">
    <property type="protein sequence ID" value="RRT66673.1"/>
    <property type="molecule type" value="Genomic_DNA"/>
</dbReference>
<organism evidence="2 3">
    <name type="scientific">Ensete ventricosum</name>
    <name type="common">Abyssinian banana</name>
    <name type="synonym">Musa ensete</name>
    <dbReference type="NCBI Taxonomy" id="4639"/>
    <lineage>
        <taxon>Eukaryota</taxon>
        <taxon>Viridiplantae</taxon>
        <taxon>Streptophyta</taxon>
        <taxon>Embryophyta</taxon>
        <taxon>Tracheophyta</taxon>
        <taxon>Spermatophyta</taxon>
        <taxon>Magnoliopsida</taxon>
        <taxon>Liliopsida</taxon>
        <taxon>Zingiberales</taxon>
        <taxon>Musaceae</taxon>
        <taxon>Ensete</taxon>
    </lineage>
</organism>
<dbReference type="AlphaFoldDB" id="A0A426ZRL5"/>
<proteinExistence type="predicted"/>
<evidence type="ECO:0000313" key="3">
    <source>
        <dbReference type="Proteomes" id="UP000287651"/>
    </source>
</evidence>
<accession>A0A426ZRL5</accession>
<feature type="region of interest" description="Disordered" evidence="1">
    <location>
        <begin position="17"/>
        <end position="40"/>
    </location>
</feature>
<protein>
    <submittedName>
        <fullName evidence="2">Uncharacterized protein</fullName>
    </submittedName>
</protein>
<evidence type="ECO:0000256" key="1">
    <source>
        <dbReference type="SAM" id="MobiDB-lite"/>
    </source>
</evidence>
<evidence type="ECO:0000313" key="2">
    <source>
        <dbReference type="EMBL" id="RRT66673.1"/>
    </source>
</evidence>
<name>A0A426ZRL5_ENSVE</name>
<reference evidence="2 3" key="1">
    <citation type="journal article" date="2014" name="Agronomy (Basel)">
        <title>A Draft Genome Sequence for Ensete ventricosum, the Drought-Tolerant Tree Against Hunger.</title>
        <authorList>
            <person name="Harrison J."/>
            <person name="Moore K.A."/>
            <person name="Paszkiewicz K."/>
            <person name="Jones T."/>
            <person name="Grant M."/>
            <person name="Ambacheew D."/>
            <person name="Muzemil S."/>
            <person name="Studholme D.J."/>
        </authorList>
    </citation>
    <scope>NUCLEOTIDE SEQUENCE [LARGE SCALE GENOMIC DNA]</scope>
</reference>